<protein>
    <submittedName>
        <fullName evidence="2">IS5 family transposase</fullName>
    </submittedName>
</protein>
<gene>
    <name evidence="2" type="ORF">ACED33_25750</name>
</gene>
<comment type="caution">
    <text evidence="2">The sequence shown here is derived from an EMBL/GenBank/DDBJ whole genome shotgun (WGS) entry which is preliminary data.</text>
</comment>
<keyword evidence="3" id="KW-1185">Reference proteome</keyword>
<evidence type="ECO:0000313" key="2">
    <source>
        <dbReference type="EMBL" id="MEZ8184069.1"/>
    </source>
</evidence>
<dbReference type="PANTHER" id="PTHR34631">
    <property type="match status" value="1"/>
</dbReference>
<dbReference type="EMBL" id="JBGOOW010000088">
    <property type="protein sequence ID" value="MEZ8184069.1"/>
    <property type="molecule type" value="Genomic_DNA"/>
</dbReference>
<evidence type="ECO:0000259" key="1">
    <source>
        <dbReference type="Pfam" id="PF01609"/>
    </source>
</evidence>
<dbReference type="RefSeq" id="WP_241910262.1">
    <property type="nucleotide sequence ID" value="NZ_CAWNVS010000164.1"/>
</dbReference>
<reference evidence="2 3" key="1">
    <citation type="submission" date="2024-06" db="EMBL/GenBank/DDBJ databases">
        <authorList>
            <person name="Steensen K."/>
            <person name="Seneca J."/>
            <person name="Bartlau N."/>
            <person name="Yu A.X."/>
            <person name="Polz M.F."/>
        </authorList>
    </citation>
    <scope>NUCLEOTIDE SEQUENCE [LARGE SCALE GENOMIC DNA]</scope>
    <source>
        <strain evidence="2 3">1F145</strain>
    </source>
</reference>
<evidence type="ECO:0000313" key="3">
    <source>
        <dbReference type="Proteomes" id="UP001569200"/>
    </source>
</evidence>
<dbReference type="InterPro" id="IPR053520">
    <property type="entry name" value="Transposase_Tn903"/>
</dbReference>
<proteinExistence type="predicted"/>
<dbReference type="InterPro" id="IPR002559">
    <property type="entry name" value="Transposase_11"/>
</dbReference>
<dbReference type="InterPro" id="IPR053172">
    <property type="entry name" value="Tn903_transposase"/>
</dbReference>
<sequence length="234" mass="27105">MLDFPLTCPSYSQLSRRLQGLNIKTPLYQKQHNTQIENNDVVALTIDSTGLKRFGRDEWHQEKHKVSSKRSWRKMHIGSDHSHYIRAAVMTDKNTKDEAVVGDICDQISVPVGQVFADKAYDENTVYDTLDSHFPDADIVIPPKKNLLYDEQRDHRVRSRAMIEFAAKGQIAWQKKHEYGKRAHGELAMQRYKRTFGKQLHSRSFNNQKMEMMIACGVLNRFTAMGMPQSYRCA</sequence>
<dbReference type="NCBIfam" id="NF033579">
    <property type="entry name" value="transpos_IS5_2"/>
    <property type="match status" value="1"/>
</dbReference>
<dbReference type="Pfam" id="PF01609">
    <property type="entry name" value="DDE_Tnp_1"/>
    <property type="match status" value="1"/>
</dbReference>
<name>A0ABV4M067_VIBSP</name>
<dbReference type="PANTHER" id="PTHR34631:SF3">
    <property type="entry name" value="ISSOD12 TRANSPOSASE TNPA_ISSOD12"/>
    <property type="match status" value="1"/>
</dbReference>
<accession>A0ABV4M067</accession>
<feature type="domain" description="Transposase IS4-like" evidence="1">
    <location>
        <begin position="44"/>
        <end position="220"/>
    </location>
</feature>
<organism evidence="2 3">
    <name type="scientific">Vibrio splendidus</name>
    <dbReference type="NCBI Taxonomy" id="29497"/>
    <lineage>
        <taxon>Bacteria</taxon>
        <taxon>Pseudomonadati</taxon>
        <taxon>Pseudomonadota</taxon>
        <taxon>Gammaproteobacteria</taxon>
        <taxon>Vibrionales</taxon>
        <taxon>Vibrionaceae</taxon>
        <taxon>Vibrio</taxon>
    </lineage>
</organism>
<dbReference type="Proteomes" id="UP001569200">
    <property type="component" value="Unassembled WGS sequence"/>
</dbReference>